<comment type="caution">
    <text evidence="2">The sequence shown here is derived from an EMBL/GenBank/DDBJ whole genome shotgun (WGS) entry which is preliminary data.</text>
</comment>
<proteinExistence type="predicted"/>
<feature type="region of interest" description="Disordered" evidence="1">
    <location>
        <begin position="1"/>
        <end position="59"/>
    </location>
</feature>
<sequence>MGYFRKCISETNRSKNRRRTVTRTVQRRRRDAGTGRPLPRRRWHDLKRNTNPSQRRRQRTTAVLVRRLRGPTAVVDGGSGGGWWQVSFKRYPSSGTCS</sequence>
<protein>
    <submittedName>
        <fullName evidence="2">Uncharacterized protein</fullName>
    </submittedName>
</protein>
<accession>A0ABU6WIG2</accession>
<dbReference type="Proteomes" id="UP001341840">
    <property type="component" value="Unassembled WGS sequence"/>
</dbReference>
<keyword evidence="3" id="KW-1185">Reference proteome</keyword>
<evidence type="ECO:0000313" key="3">
    <source>
        <dbReference type="Proteomes" id="UP001341840"/>
    </source>
</evidence>
<evidence type="ECO:0000313" key="2">
    <source>
        <dbReference type="EMBL" id="MED6185099.1"/>
    </source>
</evidence>
<evidence type="ECO:0000256" key="1">
    <source>
        <dbReference type="SAM" id="MobiDB-lite"/>
    </source>
</evidence>
<feature type="compositionally biased region" description="Basic residues" evidence="1">
    <location>
        <begin position="14"/>
        <end position="30"/>
    </location>
</feature>
<dbReference type="EMBL" id="JASCZI010181646">
    <property type="protein sequence ID" value="MED6185099.1"/>
    <property type="molecule type" value="Genomic_DNA"/>
</dbReference>
<name>A0ABU6WIG2_9FABA</name>
<reference evidence="2 3" key="1">
    <citation type="journal article" date="2023" name="Plants (Basel)">
        <title>Bridging the Gap: Combining Genomics and Transcriptomics Approaches to Understand Stylosanthes scabra, an Orphan Legume from the Brazilian Caatinga.</title>
        <authorList>
            <person name="Ferreira-Neto J.R.C."/>
            <person name="da Silva M.D."/>
            <person name="Binneck E."/>
            <person name="de Melo N.F."/>
            <person name="da Silva R.H."/>
            <person name="de Melo A.L.T.M."/>
            <person name="Pandolfi V."/>
            <person name="Bustamante F.O."/>
            <person name="Brasileiro-Vidal A.C."/>
            <person name="Benko-Iseppon A.M."/>
        </authorList>
    </citation>
    <scope>NUCLEOTIDE SEQUENCE [LARGE SCALE GENOMIC DNA]</scope>
    <source>
        <tissue evidence="2">Leaves</tissue>
    </source>
</reference>
<gene>
    <name evidence="2" type="ORF">PIB30_053786</name>
</gene>
<organism evidence="2 3">
    <name type="scientific">Stylosanthes scabra</name>
    <dbReference type="NCBI Taxonomy" id="79078"/>
    <lineage>
        <taxon>Eukaryota</taxon>
        <taxon>Viridiplantae</taxon>
        <taxon>Streptophyta</taxon>
        <taxon>Embryophyta</taxon>
        <taxon>Tracheophyta</taxon>
        <taxon>Spermatophyta</taxon>
        <taxon>Magnoliopsida</taxon>
        <taxon>eudicotyledons</taxon>
        <taxon>Gunneridae</taxon>
        <taxon>Pentapetalae</taxon>
        <taxon>rosids</taxon>
        <taxon>fabids</taxon>
        <taxon>Fabales</taxon>
        <taxon>Fabaceae</taxon>
        <taxon>Papilionoideae</taxon>
        <taxon>50 kb inversion clade</taxon>
        <taxon>dalbergioids sensu lato</taxon>
        <taxon>Dalbergieae</taxon>
        <taxon>Pterocarpus clade</taxon>
        <taxon>Stylosanthes</taxon>
    </lineage>
</organism>